<dbReference type="InterPro" id="IPR004635">
    <property type="entry name" value="Pept_S49_SppA"/>
</dbReference>
<keyword evidence="3" id="KW-0378">Hydrolase</keyword>
<evidence type="ECO:0000313" key="8">
    <source>
        <dbReference type="Proteomes" id="UP001595528"/>
    </source>
</evidence>
<keyword evidence="5" id="KW-0472">Membrane</keyword>
<keyword evidence="4" id="KW-0720">Serine protease</keyword>
<keyword evidence="8" id="KW-1185">Reference proteome</keyword>
<dbReference type="Gene3D" id="6.20.330.10">
    <property type="match status" value="1"/>
</dbReference>
<dbReference type="Pfam" id="PF01343">
    <property type="entry name" value="Peptidase_S49"/>
    <property type="match status" value="1"/>
</dbReference>
<evidence type="ECO:0000313" key="7">
    <source>
        <dbReference type="EMBL" id="MFC3228068.1"/>
    </source>
</evidence>
<keyword evidence="2" id="KW-0645">Protease</keyword>
<organism evidence="7 8">
    <name type="scientific">Marinibaculum pumilum</name>
    <dbReference type="NCBI Taxonomy" id="1766165"/>
    <lineage>
        <taxon>Bacteria</taxon>
        <taxon>Pseudomonadati</taxon>
        <taxon>Pseudomonadota</taxon>
        <taxon>Alphaproteobacteria</taxon>
        <taxon>Rhodospirillales</taxon>
        <taxon>Rhodospirillaceae</taxon>
        <taxon>Marinibaculum</taxon>
    </lineage>
</organism>
<dbReference type="SUPFAM" id="SSF52096">
    <property type="entry name" value="ClpP/crotonase"/>
    <property type="match status" value="1"/>
</dbReference>
<evidence type="ECO:0000256" key="4">
    <source>
        <dbReference type="ARBA" id="ARBA00022825"/>
    </source>
</evidence>
<dbReference type="PRINTS" id="PR00127">
    <property type="entry name" value="CLPPROTEASEP"/>
</dbReference>
<feature type="domain" description="Peptidase S49" evidence="6">
    <location>
        <begin position="122"/>
        <end position="272"/>
    </location>
</feature>
<dbReference type="PANTHER" id="PTHR42987:SF6">
    <property type="entry name" value="PROTEINASE IV"/>
    <property type="match status" value="1"/>
</dbReference>
<dbReference type="Proteomes" id="UP001595528">
    <property type="component" value="Unassembled WGS sequence"/>
</dbReference>
<reference evidence="8" key="1">
    <citation type="journal article" date="2019" name="Int. J. Syst. Evol. Microbiol.">
        <title>The Global Catalogue of Microorganisms (GCM) 10K type strain sequencing project: providing services to taxonomists for standard genome sequencing and annotation.</title>
        <authorList>
            <consortium name="The Broad Institute Genomics Platform"/>
            <consortium name="The Broad Institute Genome Sequencing Center for Infectious Disease"/>
            <person name="Wu L."/>
            <person name="Ma J."/>
        </authorList>
    </citation>
    <scope>NUCLEOTIDE SEQUENCE [LARGE SCALE GENOMIC DNA]</scope>
    <source>
        <strain evidence="8">KCTC 42964</strain>
    </source>
</reference>
<keyword evidence="5" id="KW-0812">Transmembrane</keyword>
<dbReference type="RefSeq" id="WP_379900826.1">
    <property type="nucleotide sequence ID" value="NZ_JBHRTR010000027.1"/>
</dbReference>
<dbReference type="EMBL" id="JBHRTR010000027">
    <property type="protein sequence ID" value="MFC3228068.1"/>
    <property type="molecule type" value="Genomic_DNA"/>
</dbReference>
<accession>A0ABV7L091</accession>
<sequence length="321" mass="34005">MSETVGPDGGLRVDTALERRRLRRGLNIWRVLAIVAGTAAIVILAWRLIAPGGAAGLGGAHLGGPHVARVTVSGVISDDPSLHEVLQEVAEDDSARAMLLYIDSPGGSAYGGEAIYRAIREVAARKPVVAVIGGLGASAGYMLALAADRIYALETSLTGSIGAIFQFADASELLADIGIRPEIIASGPLKGEPSFVKPISPEGRAVLTRIVELNEDWFVRLVAERRGMTEAEVRPLADGRIFTGGQARDSGLVDTIGAEREARTWLAAERDVPEDLPLVEREWGLAPPLWLDAIAALGGKALLSERLTLDGLVAIWHPELQ</sequence>
<comment type="similarity">
    <text evidence="1">Belongs to the peptidase S49 family.</text>
</comment>
<keyword evidence="5" id="KW-1133">Transmembrane helix</keyword>
<dbReference type="InterPro" id="IPR001907">
    <property type="entry name" value="ClpP"/>
</dbReference>
<proteinExistence type="inferred from homology"/>
<dbReference type="CDD" id="cd07023">
    <property type="entry name" value="S49_Sppa_N_C"/>
    <property type="match status" value="1"/>
</dbReference>
<evidence type="ECO:0000256" key="3">
    <source>
        <dbReference type="ARBA" id="ARBA00022801"/>
    </source>
</evidence>
<dbReference type="Gene3D" id="3.90.226.10">
    <property type="entry name" value="2-enoyl-CoA Hydratase, Chain A, domain 1"/>
    <property type="match status" value="1"/>
</dbReference>
<evidence type="ECO:0000256" key="1">
    <source>
        <dbReference type="ARBA" id="ARBA00008683"/>
    </source>
</evidence>
<dbReference type="InterPro" id="IPR047272">
    <property type="entry name" value="S49_SppA_C"/>
</dbReference>
<dbReference type="PANTHER" id="PTHR42987">
    <property type="entry name" value="PEPTIDASE S49"/>
    <property type="match status" value="1"/>
</dbReference>
<dbReference type="InterPro" id="IPR002142">
    <property type="entry name" value="Peptidase_S49"/>
</dbReference>
<protein>
    <submittedName>
        <fullName evidence="7">Signal peptide peptidase SppA</fullName>
    </submittedName>
</protein>
<name>A0ABV7L091_9PROT</name>
<evidence type="ECO:0000256" key="2">
    <source>
        <dbReference type="ARBA" id="ARBA00022670"/>
    </source>
</evidence>
<dbReference type="NCBIfam" id="TIGR00706">
    <property type="entry name" value="SppA_dom"/>
    <property type="match status" value="1"/>
</dbReference>
<comment type="caution">
    <text evidence="7">The sequence shown here is derived from an EMBL/GenBank/DDBJ whole genome shotgun (WGS) entry which is preliminary data.</text>
</comment>
<gene>
    <name evidence="7" type="primary">sppA</name>
    <name evidence="7" type="ORF">ACFOGJ_12545</name>
</gene>
<evidence type="ECO:0000256" key="5">
    <source>
        <dbReference type="SAM" id="Phobius"/>
    </source>
</evidence>
<evidence type="ECO:0000259" key="6">
    <source>
        <dbReference type="Pfam" id="PF01343"/>
    </source>
</evidence>
<dbReference type="InterPro" id="IPR029045">
    <property type="entry name" value="ClpP/crotonase-like_dom_sf"/>
</dbReference>
<feature type="transmembrane region" description="Helical" evidence="5">
    <location>
        <begin position="28"/>
        <end position="49"/>
    </location>
</feature>